<dbReference type="PROSITE" id="PS51832">
    <property type="entry name" value="HD_GYP"/>
    <property type="match status" value="1"/>
</dbReference>
<evidence type="ECO:0000313" key="3">
    <source>
        <dbReference type="EMBL" id="MDB1123526.1"/>
    </source>
</evidence>
<keyword evidence="1" id="KW-0472">Membrane</keyword>
<feature type="domain" description="HD-GYP" evidence="2">
    <location>
        <begin position="69"/>
        <end position="266"/>
    </location>
</feature>
<dbReference type="InterPro" id="IPR037522">
    <property type="entry name" value="HD_GYP_dom"/>
</dbReference>
<dbReference type="CDD" id="cd00077">
    <property type="entry name" value="HDc"/>
    <property type="match status" value="1"/>
</dbReference>
<accession>A0ABT4YPP6</accession>
<gene>
    <name evidence="3" type="ORF">PGX00_07575</name>
</gene>
<name>A0ABT4YPP6_9VIBR</name>
<evidence type="ECO:0000259" key="2">
    <source>
        <dbReference type="PROSITE" id="PS51832"/>
    </source>
</evidence>
<feature type="transmembrane region" description="Helical" evidence="1">
    <location>
        <begin position="28"/>
        <end position="47"/>
    </location>
</feature>
<dbReference type="RefSeq" id="WP_272134184.1">
    <property type="nucleotide sequence ID" value="NZ_JAQLOI010000001.1"/>
</dbReference>
<dbReference type="SMART" id="SM00471">
    <property type="entry name" value="HDc"/>
    <property type="match status" value="1"/>
</dbReference>
<comment type="caution">
    <text evidence="3">The sequence shown here is derived from an EMBL/GenBank/DDBJ whole genome shotgun (WGS) entry which is preliminary data.</text>
</comment>
<dbReference type="PANTHER" id="PTHR45228:SF1">
    <property type="entry name" value="CYCLIC DI-GMP PHOSPHODIESTERASE TM_0186"/>
    <property type="match status" value="1"/>
</dbReference>
<keyword evidence="4" id="KW-1185">Reference proteome</keyword>
<keyword evidence="1" id="KW-0812">Transmembrane</keyword>
<dbReference type="EMBL" id="JAQLOI010000001">
    <property type="protein sequence ID" value="MDB1123526.1"/>
    <property type="molecule type" value="Genomic_DNA"/>
</dbReference>
<keyword evidence="1" id="KW-1133">Transmembrane helix</keyword>
<dbReference type="Proteomes" id="UP001210678">
    <property type="component" value="Unassembled WGS sequence"/>
</dbReference>
<proteinExistence type="predicted"/>
<dbReference type="Gene3D" id="1.10.3210.10">
    <property type="entry name" value="Hypothetical protein af1432"/>
    <property type="match status" value="1"/>
</dbReference>
<reference evidence="3 4" key="1">
    <citation type="submission" date="2023-01" db="EMBL/GenBank/DDBJ databases">
        <title>Vibrio sp. KJ40-1 sp.nov, isolated from marine algae.</title>
        <authorList>
            <person name="Butt M."/>
            <person name="Kim J.M.J."/>
            <person name="Jeon C.O.C."/>
        </authorList>
    </citation>
    <scope>NUCLEOTIDE SEQUENCE [LARGE SCALE GENOMIC DNA]</scope>
    <source>
        <strain evidence="3 4">KJ40-1</strain>
    </source>
</reference>
<dbReference type="InterPro" id="IPR003607">
    <property type="entry name" value="HD/PDEase_dom"/>
</dbReference>
<dbReference type="InterPro" id="IPR052020">
    <property type="entry name" value="Cyclic_di-GMP/3'3'-cGAMP_PDE"/>
</dbReference>
<evidence type="ECO:0000256" key="1">
    <source>
        <dbReference type="SAM" id="Phobius"/>
    </source>
</evidence>
<dbReference type="PANTHER" id="PTHR45228">
    <property type="entry name" value="CYCLIC DI-GMP PHOSPHODIESTERASE TM_0186-RELATED"/>
    <property type="match status" value="1"/>
</dbReference>
<organism evidence="3 4">
    <name type="scientific">Vibrio algarum</name>
    <dbReference type="NCBI Taxonomy" id="3020714"/>
    <lineage>
        <taxon>Bacteria</taxon>
        <taxon>Pseudomonadati</taxon>
        <taxon>Pseudomonadota</taxon>
        <taxon>Gammaproteobacteria</taxon>
        <taxon>Vibrionales</taxon>
        <taxon>Vibrionaceae</taxon>
        <taxon>Vibrio</taxon>
    </lineage>
</organism>
<dbReference type="SUPFAM" id="SSF109604">
    <property type="entry name" value="HD-domain/PDEase-like"/>
    <property type="match status" value="1"/>
</dbReference>
<dbReference type="Pfam" id="PF13487">
    <property type="entry name" value="HD_5"/>
    <property type="match status" value="1"/>
</dbReference>
<protein>
    <submittedName>
        <fullName evidence="3">HD domain-containing protein</fullName>
    </submittedName>
</protein>
<sequence>MLKTINERIESQDDTVVGPYVILLESDVLLLLASLPLMVLFIYGIYVHINKARFVTQGDKSLKEVKQEALTLPEKTISMLGKMIECRSGETGGHVKRVANMSFYVAKLYGLTDSECELLKVISPMHDIGKIAVSDSILNKPSKLDEAEFEIMKRHTIDGYKLLSSSNSHFMKMAAIVAHEHHEKWDGTGYPNGKAALEIHIYGRITAIVDVIDALLSQRPYKEPWSESSVKTLLKDQSGKHFEPQLVDLVINNFSTVISVRNATIEENQIAILNGNLSAA</sequence>
<evidence type="ECO:0000313" key="4">
    <source>
        <dbReference type="Proteomes" id="UP001210678"/>
    </source>
</evidence>